<dbReference type="Gene3D" id="1.10.10.10">
    <property type="entry name" value="Winged helix-like DNA-binding domain superfamily/Winged helix DNA-binding domain"/>
    <property type="match status" value="1"/>
</dbReference>
<dbReference type="GO" id="GO:0003700">
    <property type="term" value="F:DNA-binding transcription factor activity"/>
    <property type="evidence" value="ECO:0007669"/>
    <property type="project" value="InterPro"/>
</dbReference>
<dbReference type="InterPro" id="IPR036390">
    <property type="entry name" value="WH_DNA-bd_sf"/>
</dbReference>
<dbReference type="InterPro" id="IPR039422">
    <property type="entry name" value="MarR/SlyA-like"/>
</dbReference>
<name>A0A3A1P1K8_9SPHN</name>
<comment type="caution">
    <text evidence="2">The sequence shown here is derived from an EMBL/GenBank/DDBJ whole genome shotgun (WGS) entry which is preliminary data.</text>
</comment>
<dbReference type="SUPFAM" id="SSF46785">
    <property type="entry name" value="Winged helix' DNA-binding domain"/>
    <property type="match status" value="1"/>
</dbReference>
<dbReference type="Pfam" id="PF12802">
    <property type="entry name" value="MarR_2"/>
    <property type="match status" value="1"/>
</dbReference>
<organism evidence="2 3">
    <name type="scientific">Aurantiacibacter xanthus</name>
    <dbReference type="NCBI Taxonomy" id="1784712"/>
    <lineage>
        <taxon>Bacteria</taxon>
        <taxon>Pseudomonadati</taxon>
        <taxon>Pseudomonadota</taxon>
        <taxon>Alphaproteobacteria</taxon>
        <taxon>Sphingomonadales</taxon>
        <taxon>Erythrobacteraceae</taxon>
        <taxon>Aurantiacibacter</taxon>
    </lineage>
</organism>
<reference evidence="2 3" key="1">
    <citation type="submission" date="2018-08" db="EMBL/GenBank/DDBJ databases">
        <title>Erythrobacter zhengii sp.nov., a bacterium isolated from deep-sea sediment.</title>
        <authorList>
            <person name="Fang C."/>
            <person name="Wu Y.-H."/>
            <person name="Sun C."/>
            <person name="Wang H."/>
            <person name="Cheng H."/>
            <person name="Meng F.-X."/>
            <person name="Wang C.-S."/>
            <person name="Xu X.-W."/>
        </authorList>
    </citation>
    <scope>NUCLEOTIDE SEQUENCE [LARGE SCALE GENOMIC DNA]</scope>
    <source>
        <strain evidence="2 3">CCTCC AB 2015396</strain>
    </source>
</reference>
<dbReference type="SMART" id="SM00347">
    <property type="entry name" value="HTH_MARR"/>
    <property type="match status" value="1"/>
</dbReference>
<evidence type="ECO:0000259" key="1">
    <source>
        <dbReference type="PROSITE" id="PS50995"/>
    </source>
</evidence>
<keyword evidence="3" id="KW-1185">Reference proteome</keyword>
<feature type="domain" description="HTH marR-type" evidence="1">
    <location>
        <begin position="11"/>
        <end position="147"/>
    </location>
</feature>
<dbReference type="OrthoDB" id="582199at2"/>
<dbReference type="AlphaFoldDB" id="A0A3A1P1K8"/>
<sequence length="157" mass="17570">MTASPPLPGSQEELETYLPYLVNRLANLGQPVQNRLLAQSGANLVSLRALSILHIEDGLTINEIAARTFMEQSTTSRAIDAMVAQGLVERRMPDHDQRRREIMLLPAGRERLQQGWPSMAAYFEALCDGMDAKERTLVRKALIKMLANLDRMRSAPV</sequence>
<dbReference type="InterPro" id="IPR000835">
    <property type="entry name" value="HTH_MarR-typ"/>
</dbReference>
<dbReference type="PANTHER" id="PTHR33164">
    <property type="entry name" value="TRANSCRIPTIONAL REGULATOR, MARR FAMILY"/>
    <property type="match status" value="1"/>
</dbReference>
<dbReference type="EMBL" id="QXFM01000117">
    <property type="protein sequence ID" value="RIV82594.1"/>
    <property type="molecule type" value="Genomic_DNA"/>
</dbReference>
<dbReference type="RefSeq" id="WP_119593583.1">
    <property type="nucleotide sequence ID" value="NZ_QXFM01000117.1"/>
</dbReference>
<dbReference type="InterPro" id="IPR036388">
    <property type="entry name" value="WH-like_DNA-bd_sf"/>
</dbReference>
<evidence type="ECO:0000313" key="2">
    <source>
        <dbReference type="EMBL" id="RIV82594.1"/>
    </source>
</evidence>
<protein>
    <submittedName>
        <fullName evidence="2">MarR family transcriptional regulator</fullName>
    </submittedName>
</protein>
<dbReference type="Proteomes" id="UP000265366">
    <property type="component" value="Unassembled WGS sequence"/>
</dbReference>
<dbReference type="GO" id="GO:0006950">
    <property type="term" value="P:response to stress"/>
    <property type="evidence" value="ECO:0007669"/>
    <property type="project" value="TreeGrafter"/>
</dbReference>
<proteinExistence type="predicted"/>
<gene>
    <name evidence="2" type="ORF">D2V17_14855</name>
</gene>
<dbReference type="PANTHER" id="PTHR33164:SF57">
    <property type="entry name" value="MARR-FAMILY TRANSCRIPTIONAL REGULATOR"/>
    <property type="match status" value="1"/>
</dbReference>
<dbReference type="PROSITE" id="PS50995">
    <property type="entry name" value="HTH_MARR_2"/>
    <property type="match status" value="1"/>
</dbReference>
<accession>A0A3A1P1K8</accession>
<evidence type="ECO:0000313" key="3">
    <source>
        <dbReference type="Proteomes" id="UP000265366"/>
    </source>
</evidence>